<dbReference type="PROSITE" id="PS50995">
    <property type="entry name" value="HTH_MARR_2"/>
    <property type="match status" value="1"/>
</dbReference>
<dbReference type="InterPro" id="IPR036390">
    <property type="entry name" value="WH_DNA-bd_sf"/>
</dbReference>
<gene>
    <name evidence="2" type="ORF">GOEFS_106_01130</name>
</gene>
<dbReference type="SUPFAM" id="SSF46785">
    <property type="entry name" value="Winged helix' DNA-binding domain"/>
    <property type="match status" value="1"/>
</dbReference>
<dbReference type="InterPro" id="IPR039422">
    <property type="entry name" value="MarR/SlyA-like"/>
</dbReference>
<organism evidence="2 3">
    <name type="scientific">Gordonia effusa NBRC 100432</name>
    <dbReference type="NCBI Taxonomy" id="1077974"/>
    <lineage>
        <taxon>Bacteria</taxon>
        <taxon>Bacillati</taxon>
        <taxon>Actinomycetota</taxon>
        <taxon>Actinomycetes</taxon>
        <taxon>Mycobacteriales</taxon>
        <taxon>Gordoniaceae</taxon>
        <taxon>Gordonia</taxon>
    </lineage>
</organism>
<accession>H0R564</accession>
<dbReference type="GO" id="GO:0006950">
    <property type="term" value="P:response to stress"/>
    <property type="evidence" value="ECO:0007669"/>
    <property type="project" value="TreeGrafter"/>
</dbReference>
<dbReference type="CDD" id="cd00090">
    <property type="entry name" value="HTH_ARSR"/>
    <property type="match status" value="1"/>
</dbReference>
<proteinExistence type="predicted"/>
<sequence>MSESESVVVRGANGFTESERQSWDDFVSGGWHLFAAINQGLADAGLPQTPDWRVLEALSRHDQMRISDLASATQISLSTVSRQITRLVETGRVERVVGEACDARQRWVRVSDEGKRFLVEASELRDKLVRKFVVDVVTPEEFAILGTAMIKVRQAVLADIAKS</sequence>
<name>H0R564_9ACTN</name>
<reference evidence="2 3" key="1">
    <citation type="submission" date="2011-12" db="EMBL/GenBank/DDBJ databases">
        <title>Whole genome shotgun sequence of Gordonia effusa NBRC 100432.</title>
        <authorList>
            <person name="Yoshida I."/>
            <person name="Takarada H."/>
            <person name="Hosoyama A."/>
            <person name="Tsuchikane K."/>
            <person name="Katsumata H."/>
            <person name="Yamazaki S."/>
            <person name="Fujita N."/>
        </authorList>
    </citation>
    <scope>NUCLEOTIDE SEQUENCE [LARGE SCALE GENOMIC DNA]</scope>
    <source>
        <strain evidence="2 3">NBRC 100432</strain>
    </source>
</reference>
<dbReference type="PANTHER" id="PTHR33164:SF57">
    <property type="entry name" value="MARR-FAMILY TRANSCRIPTIONAL REGULATOR"/>
    <property type="match status" value="1"/>
</dbReference>
<feature type="domain" description="HTH marR-type" evidence="1">
    <location>
        <begin position="1"/>
        <end position="154"/>
    </location>
</feature>
<dbReference type="InterPro" id="IPR036388">
    <property type="entry name" value="WH-like_DNA-bd_sf"/>
</dbReference>
<dbReference type="Pfam" id="PF12802">
    <property type="entry name" value="MarR_2"/>
    <property type="match status" value="1"/>
</dbReference>
<evidence type="ECO:0000259" key="1">
    <source>
        <dbReference type="PROSITE" id="PS50995"/>
    </source>
</evidence>
<dbReference type="OrthoDB" id="4379642at2"/>
<dbReference type="GO" id="GO:0003700">
    <property type="term" value="F:DNA-binding transcription factor activity"/>
    <property type="evidence" value="ECO:0007669"/>
    <property type="project" value="InterPro"/>
</dbReference>
<dbReference type="PANTHER" id="PTHR33164">
    <property type="entry name" value="TRANSCRIPTIONAL REGULATOR, MARR FAMILY"/>
    <property type="match status" value="1"/>
</dbReference>
<dbReference type="EMBL" id="BAEH01000106">
    <property type="protein sequence ID" value="GAB20215.1"/>
    <property type="molecule type" value="Genomic_DNA"/>
</dbReference>
<dbReference type="RefSeq" id="WP_007319550.1">
    <property type="nucleotide sequence ID" value="NZ_BAEH01000106.1"/>
</dbReference>
<dbReference type="InterPro" id="IPR011991">
    <property type="entry name" value="ArsR-like_HTH"/>
</dbReference>
<evidence type="ECO:0000313" key="3">
    <source>
        <dbReference type="Proteomes" id="UP000035034"/>
    </source>
</evidence>
<keyword evidence="3" id="KW-1185">Reference proteome</keyword>
<dbReference type="Gene3D" id="1.10.10.10">
    <property type="entry name" value="Winged helix-like DNA-binding domain superfamily/Winged helix DNA-binding domain"/>
    <property type="match status" value="1"/>
</dbReference>
<dbReference type="eggNOG" id="COG1846">
    <property type="taxonomic scope" value="Bacteria"/>
</dbReference>
<dbReference type="STRING" id="1077974.GOEFS_106_01130"/>
<dbReference type="AlphaFoldDB" id="H0R564"/>
<dbReference type="InterPro" id="IPR000835">
    <property type="entry name" value="HTH_MarR-typ"/>
</dbReference>
<protein>
    <submittedName>
        <fullName evidence="2">Putative MarR family transcriptional regulator</fullName>
    </submittedName>
</protein>
<comment type="caution">
    <text evidence="2">The sequence shown here is derived from an EMBL/GenBank/DDBJ whole genome shotgun (WGS) entry which is preliminary data.</text>
</comment>
<evidence type="ECO:0000313" key="2">
    <source>
        <dbReference type="EMBL" id="GAB20215.1"/>
    </source>
</evidence>
<dbReference type="SMART" id="SM00347">
    <property type="entry name" value="HTH_MARR"/>
    <property type="match status" value="1"/>
</dbReference>
<dbReference type="Proteomes" id="UP000035034">
    <property type="component" value="Unassembled WGS sequence"/>
</dbReference>